<dbReference type="EMBL" id="JAHUZD010000090">
    <property type="protein sequence ID" value="KAI3404662.2"/>
    <property type="molecule type" value="Genomic_DNA"/>
</dbReference>
<keyword evidence="4" id="KW-0963">Cytoplasm</keyword>
<gene>
    <name evidence="9" type="ORF">KGF56_002558</name>
</gene>
<feature type="region of interest" description="Disordered" evidence="7">
    <location>
        <begin position="315"/>
        <end position="353"/>
    </location>
</feature>
<proteinExistence type="inferred from homology"/>
<feature type="region of interest" description="Disordered" evidence="7">
    <location>
        <begin position="233"/>
        <end position="258"/>
    </location>
</feature>
<evidence type="ECO:0000256" key="6">
    <source>
        <dbReference type="ARBA" id="ARBA00023242"/>
    </source>
</evidence>
<dbReference type="Pfam" id="PF03941">
    <property type="entry name" value="INCENP_ARK-bind"/>
    <property type="match status" value="1"/>
</dbReference>
<comment type="similarity">
    <text evidence="3">Belongs to the INCENP family.</text>
</comment>
<dbReference type="GO" id="GO:0005634">
    <property type="term" value="C:nucleus"/>
    <property type="evidence" value="ECO:0007669"/>
    <property type="project" value="UniProtKB-SubCell"/>
</dbReference>
<evidence type="ECO:0000256" key="1">
    <source>
        <dbReference type="ARBA" id="ARBA00004123"/>
    </source>
</evidence>
<feature type="region of interest" description="Disordered" evidence="7">
    <location>
        <begin position="76"/>
        <end position="105"/>
    </location>
</feature>
<comment type="subcellular location">
    <subcellularLocation>
        <location evidence="2">Cytoplasm</location>
        <location evidence="2">Cytoskeleton</location>
        <location evidence="2">Spindle</location>
    </subcellularLocation>
    <subcellularLocation>
        <location evidence="1">Nucleus</location>
    </subcellularLocation>
</comment>
<evidence type="ECO:0000256" key="3">
    <source>
        <dbReference type="ARBA" id="ARBA00010042"/>
    </source>
</evidence>
<evidence type="ECO:0000313" key="10">
    <source>
        <dbReference type="Proteomes" id="UP001202479"/>
    </source>
</evidence>
<protein>
    <recommendedName>
        <fullName evidence="8">Inner centromere protein ARK-binding domain-containing protein</fullName>
    </recommendedName>
</protein>
<feature type="region of interest" description="Disordered" evidence="7">
    <location>
        <begin position="463"/>
        <end position="519"/>
    </location>
</feature>
<dbReference type="InterPro" id="IPR005635">
    <property type="entry name" value="Inner_centromere_prot_ARK-bd"/>
</dbReference>
<accession>A0AAI9SWZ9</accession>
<keyword evidence="5" id="KW-0206">Cytoskeleton</keyword>
<comment type="caution">
    <text evidence="9">The sequence shown here is derived from an EMBL/GenBank/DDBJ whole genome shotgun (WGS) entry which is preliminary data.</text>
</comment>
<evidence type="ECO:0000259" key="8">
    <source>
        <dbReference type="Pfam" id="PF03941"/>
    </source>
</evidence>
<evidence type="ECO:0000313" key="9">
    <source>
        <dbReference type="EMBL" id="KAI3404662.2"/>
    </source>
</evidence>
<dbReference type="GeneID" id="73380175"/>
<keyword evidence="6" id="KW-0539">Nucleus</keyword>
<organism evidence="9 10">
    <name type="scientific">Candida oxycetoniae</name>
    <dbReference type="NCBI Taxonomy" id="497107"/>
    <lineage>
        <taxon>Eukaryota</taxon>
        <taxon>Fungi</taxon>
        <taxon>Dikarya</taxon>
        <taxon>Ascomycota</taxon>
        <taxon>Saccharomycotina</taxon>
        <taxon>Pichiomycetes</taxon>
        <taxon>Debaryomycetaceae</taxon>
        <taxon>Candida/Lodderomyces clade</taxon>
        <taxon>Candida</taxon>
    </lineage>
</organism>
<feature type="domain" description="Inner centromere protein ARK-binding" evidence="8">
    <location>
        <begin position="477"/>
        <end position="527"/>
    </location>
</feature>
<sequence length="539" mass="60628">MSSWVIRATKRTDNEVVPGSSRYVATELDYQLTETAFQIGEHYGELYHQLDRLGSMTRDILNGTFHLEDGDATAKQMNETGKQSKRLKKVPRDESETSNLPRTGPILEKPILEKPILEKPILKKPILEKPILEKPILEKPILEKPILPHAEPILPLCESIPEKVLPFVTPKTPAKVSINLDNSFEAISTAIRKSTALRNRLAVNPEVIAKTPNTRSSIFVSFPHRESLLSRHSKVASDIHGSGNKAFPSSKDESSTDLDRNVDVDLSYKEQVSIQSSPEKLQLFTSNAPSRNITTDLQPTITAWEKIITLRSLSPKRSTLSPKRSPIRSSRSRSRSPIRIKDSPLKSPHNQSLYRTKSEAILERLTSPTASTAAKSVKKVEKKIQGNRFLTTSLQRKRDDDSRANYQRLAEPVVPKHKYPLPNSTKKSMMEKRSEAAALKQRQKIVVKVREASQVRGRSLPVTHTPQKVTPEHLPFIPSDDDKDGYSRVVKPWGNSPEIRKLVDAGNNADPSKIFPSRPGVDLSKVFNKTYKQSPMQER</sequence>
<dbReference type="Proteomes" id="UP001202479">
    <property type="component" value="Unassembled WGS sequence"/>
</dbReference>
<evidence type="ECO:0000256" key="4">
    <source>
        <dbReference type="ARBA" id="ARBA00022490"/>
    </source>
</evidence>
<reference evidence="9" key="1">
    <citation type="journal article" date="2022" name="DNA Res.">
        <title>Genome analysis of five recently described species of the CUG-Ser clade uncovers Candida theae as a new hybrid lineage with pathogenic potential in the Candida parapsilosis species complex.</title>
        <authorList>
            <person name="Mixao V."/>
            <person name="Del Olmo V."/>
            <person name="Hegedusova E."/>
            <person name="Saus E."/>
            <person name="Pryszcz L."/>
            <person name="Cillingova A."/>
            <person name="Nosek J."/>
            <person name="Gabaldon T."/>
        </authorList>
    </citation>
    <scope>NUCLEOTIDE SEQUENCE</scope>
    <source>
        <strain evidence="9">CBS 10844</strain>
    </source>
</reference>
<evidence type="ECO:0000256" key="2">
    <source>
        <dbReference type="ARBA" id="ARBA00004186"/>
    </source>
</evidence>
<evidence type="ECO:0000256" key="7">
    <source>
        <dbReference type="SAM" id="MobiDB-lite"/>
    </source>
</evidence>
<evidence type="ECO:0000256" key="5">
    <source>
        <dbReference type="ARBA" id="ARBA00023212"/>
    </source>
</evidence>
<dbReference type="RefSeq" id="XP_049180407.1">
    <property type="nucleotide sequence ID" value="XM_049323800.1"/>
</dbReference>
<name>A0AAI9SWZ9_9ASCO</name>
<dbReference type="AlphaFoldDB" id="A0AAI9SWZ9"/>
<keyword evidence="10" id="KW-1185">Reference proteome</keyword>
<dbReference type="GO" id="GO:0005819">
    <property type="term" value="C:spindle"/>
    <property type="evidence" value="ECO:0007669"/>
    <property type="project" value="UniProtKB-SubCell"/>
</dbReference>